<protein>
    <recommendedName>
        <fullName evidence="4">DUF3784 domain-containing protein</fullName>
    </recommendedName>
</protein>
<name>A0A430A4G3_9ENTE</name>
<accession>A0A430A4G3</accession>
<organism evidence="2 3">
    <name type="scientific">Vagococcus fessus</name>
    <dbReference type="NCBI Taxonomy" id="120370"/>
    <lineage>
        <taxon>Bacteria</taxon>
        <taxon>Bacillati</taxon>
        <taxon>Bacillota</taxon>
        <taxon>Bacilli</taxon>
        <taxon>Lactobacillales</taxon>
        <taxon>Enterococcaceae</taxon>
        <taxon>Vagococcus</taxon>
    </lineage>
</organism>
<keyword evidence="1" id="KW-0472">Membrane</keyword>
<gene>
    <name evidence="2" type="ORF">CBF31_10350</name>
</gene>
<keyword evidence="3" id="KW-1185">Reference proteome</keyword>
<feature type="transmembrane region" description="Helical" evidence="1">
    <location>
        <begin position="48"/>
        <end position="65"/>
    </location>
</feature>
<dbReference type="Proteomes" id="UP000287101">
    <property type="component" value="Unassembled WGS sequence"/>
</dbReference>
<reference evidence="2 3" key="1">
    <citation type="submission" date="2017-05" db="EMBL/GenBank/DDBJ databases">
        <title>Vagococcus spp. assemblies.</title>
        <authorList>
            <person name="Gulvik C.A."/>
        </authorList>
    </citation>
    <scope>NUCLEOTIDE SEQUENCE [LARGE SCALE GENOMIC DNA]</scope>
    <source>
        <strain evidence="2 3">CCUG 41755</strain>
    </source>
</reference>
<sequence>MIRILLAIIIIVLLITAKYLNSHSESICKIFGTTEEDSQTIDKTLQKFSKACLLFSALGLAAFLLNHQLIAIIYICLVILTSAIFSIKFAKSLS</sequence>
<dbReference type="RefSeq" id="WP_126832718.1">
    <property type="nucleotide sequence ID" value="NZ_CBCRYB010000008.1"/>
</dbReference>
<comment type="caution">
    <text evidence="2">The sequence shown here is derived from an EMBL/GenBank/DDBJ whole genome shotgun (WGS) entry which is preliminary data.</text>
</comment>
<feature type="transmembrane region" description="Helical" evidence="1">
    <location>
        <begin position="72"/>
        <end position="90"/>
    </location>
</feature>
<keyword evidence="1" id="KW-1133">Transmembrane helix</keyword>
<keyword evidence="1" id="KW-0812">Transmembrane</keyword>
<evidence type="ECO:0000256" key="1">
    <source>
        <dbReference type="SAM" id="Phobius"/>
    </source>
</evidence>
<evidence type="ECO:0008006" key="4">
    <source>
        <dbReference type="Google" id="ProtNLM"/>
    </source>
</evidence>
<dbReference type="AlphaFoldDB" id="A0A430A4G3"/>
<proteinExistence type="predicted"/>
<evidence type="ECO:0000313" key="3">
    <source>
        <dbReference type="Proteomes" id="UP000287101"/>
    </source>
</evidence>
<dbReference type="EMBL" id="NGJY01000005">
    <property type="protein sequence ID" value="RSU01620.1"/>
    <property type="molecule type" value="Genomic_DNA"/>
</dbReference>
<evidence type="ECO:0000313" key="2">
    <source>
        <dbReference type="EMBL" id="RSU01620.1"/>
    </source>
</evidence>